<dbReference type="Gene3D" id="3.40.1190.20">
    <property type="match status" value="1"/>
</dbReference>
<evidence type="ECO:0000313" key="13">
    <source>
        <dbReference type="Proteomes" id="UP001206692"/>
    </source>
</evidence>
<proteinExistence type="inferred from homology"/>
<dbReference type="EMBL" id="JANGEW010000009">
    <property type="protein sequence ID" value="MCQ5342586.1"/>
    <property type="molecule type" value="Genomic_DNA"/>
</dbReference>
<dbReference type="InterPro" id="IPR000417">
    <property type="entry name" value="Hyethyz_kinase"/>
</dbReference>
<comment type="function">
    <text evidence="11">Catalyzes the phosphorylation of the hydroxyl group of 4-methyl-5-beta-hydroxyethylthiazole (THZ).</text>
</comment>
<dbReference type="NCBIfam" id="TIGR00694">
    <property type="entry name" value="thiM"/>
    <property type="match status" value="1"/>
</dbReference>
<evidence type="ECO:0000256" key="3">
    <source>
        <dbReference type="ARBA" id="ARBA00004868"/>
    </source>
</evidence>
<dbReference type="HAMAP" id="MF_00228">
    <property type="entry name" value="Thz_kinase"/>
    <property type="match status" value="1"/>
</dbReference>
<gene>
    <name evidence="11 12" type="primary">thiM</name>
    <name evidence="12" type="ORF">NE675_06010</name>
</gene>
<evidence type="ECO:0000256" key="2">
    <source>
        <dbReference type="ARBA" id="ARBA00001946"/>
    </source>
</evidence>
<organism evidence="12 13">
    <name type="scientific">Megasphaera massiliensis</name>
    <dbReference type="NCBI Taxonomy" id="1232428"/>
    <lineage>
        <taxon>Bacteria</taxon>
        <taxon>Bacillati</taxon>
        <taxon>Bacillota</taxon>
        <taxon>Negativicutes</taxon>
        <taxon>Veillonellales</taxon>
        <taxon>Veillonellaceae</taxon>
        <taxon>Megasphaera</taxon>
    </lineage>
</organism>
<keyword evidence="7 11" id="KW-0418">Kinase</keyword>
<evidence type="ECO:0000256" key="9">
    <source>
        <dbReference type="ARBA" id="ARBA00022842"/>
    </source>
</evidence>
<dbReference type="InterPro" id="IPR029056">
    <property type="entry name" value="Ribokinase-like"/>
</dbReference>
<evidence type="ECO:0000256" key="4">
    <source>
        <dbReference type="ARBA" id="ARBA00022679"/>
    </source>
</evidence>
<dbReference type="Pfam" id="PF02110">
    <property type="entry name" value="HK"/>
    <property type="match status" value="1"/>
</dbReference>
<dbReference type="PIRSF" id="PIRSF000513">
    <property type="entry name" value="Thz_kinase"/>
    <property type="match status" value="1"/>
</dbReference>
<keyword evidence="6 11" id="KW-0547">Nucleotide-binding</keyword>
<evidence type="ECO:0000256" key="7">
    <source>
        <dbReference type="ARBA" id="ARBA00022777"/>
    </source>
</evidence>
<dbReference type="NCBIfam" id="NF006830">
    <property type="entry name" value="PRK09355.1"/>
    <property type="match status" value="1"/>
</dbReference>
<accession>A0ABT1SRT0</accession>
<dbReference type="PRINTS" id="PR01099">
    <property type="entry name" value="HYETHTZKNASE"/>
</dbReference>
<evidence type="ECO:0000313" key="12">
    <source>
        <dbReference type="EMBL" id="MCQ5342586.1"/>
    </source>
</evidence>
<keyword evidence="8 11" id="KW-0067">ATP-binding</keyword>
<dbReference type="SUPFAM" id="SSF53613">
    <property type="entry name" value="Ribokinase-like"/>
    <property type="match status" value="1"/>
</dbReference>
<evidence type="ECO:0000256" key="6">
    <source>
        <dbReference type="ARBA" id="ARBA00022741"/>
    </source>
</evidence>
<evidence type="ECO:0000256" key="10">
    <source>
        <dbReference type="ARBA" id="ARBA00022977"/>
    </source>
</evidence>
<keyword evidence="4 11" id="KW-0808">Transferase</keyword>
<comment type="catalytic activity">
    <reaction evidence="1 11">
        <text>5-(2-hydroxyethyl)-4-methylthiazole + ATP = 4-methyl-5-(2-phosphooxyethyl)-thiazole + ADP + H(+)</text>
        <dbReference type="Rhea" id="RHEA:24212"/>
        <dbReference type="ChEBI" id="CHEBI:15378"/>
        <dbReference type="ChEBI" id="CHEBI:17957"/>
        <dbReference type="ChEBI" id="CHEBI:30616"/>
        <dbReference type="ChEBI" id="CHEBI:58296"/>
        <dbReference type="ChEBI" id="CHEBI:456216"/>
        <dbReference type="EC" id="2.7.1.50"/>
    </reaction>
</comment>
<dbReference type="Proteomes" id="UP001206692">
    <property type="component" value="Unassembled WGS sequence"/>
</dbReference>
<comment type="pathway">
    <text evidence="3 11">Cofactor biosynthesis; thiamine diphosphate biosynthesis; 4-methyl-5-(2-phosphoethyl)-thiazole from 5-(2-hydroxyethyl)-4-methylthiazole: step 1/1.</text>
</comment>
<protein>
    <recommendedName>
        <fullName evidence="11">Hydroxyethylthiazole kinase</fullName>
        <ecNumber evidence="11">2.7.1.50</ecNumber>
    </recommendedName>
    <alternativeName>
        <fullName evidence="11">4-methyl-5-beta-hydroxyethylthiazole kinase</fullName>
        <shortName evidence="11">TH kinase</shortName>
        <shortName evidence="11">Thz kinase</shortName>
    </alternativeName>
</protein>
<evidence type="ECO:0000256" key="1">
    <source>
        <dbReference type="ARBA" id="ARBA00001771"/>
    </source>
</evidence>
<feature type="binding site" evidence="11">
    <location>
        <position position="195"/>
    </location>
    <ligand>
        <name>substrate</name>
    </ligand>
</feature>
<name>A0ABT1SRT0_9FIRM</name>
<evidence type="ECO:0000256" key="8">
    <source>
        <dbReference type="ARBA" id="ARBA00022840"/>
    </source>
</evidence>
<keyword evidence="5 11" id="KW-0479">Metal-binding</keyword>
<feature type="binding site" evidence="11">
    <location>
        <position position="46"/>
    </location>
    <ligand>
        <name>substrate</name>
    </ligand>
</feature>
<keyword evidence="10 11" id="KW-0784">Thiamine biosynthesis</keyword>
<evidence type="ECO:0000256" key="11">
    <source>
        <dbReference type="HAMAP-Rule" id="MF_00228"/>
    </source>
</evidence>
<comment type="caution">
    <text evidence="12">The sequence shown here is derived from an EMBL/GenBank/DDBJ whole genome shotgun (WGS) entry which is preliminary data.</text>
</comment>
<reference evidence="12 13" key="1">
    <citation type="submission" date="2022-06" db="EMBL/GenBank/DDBJ databases">
        <title>Isolation of gut microbiota from human fecal samples.</title>
        <authorList>
            <person name="Pamer E.G."/>
            <person name="Barat B."/>
            <person name="Waligurski E."/>
            <person name="Medina S."/>
            <person name="Paddock L."/>
            <person name="Mostad J."/>
        </authorList>
    </citation>
    <scope>NUCLEOTIDE SEQUENCE [LARGE SCALE GENOMIC DNA]</scope>
    <source>
        <strain evidence="12 13">DFI.1.1</strain>
    </source>
</reference>
<comment type="cofactor">
    <cofactor evidence="2 11">
        <name>Mg(2+)</name>
        <dbReference type="ChEBI" id="CHEBI:18420"/>
    </cofactor>
</comment>
<feature type="binding site" evidence="11">
    <location>
        <position position="122"/>
    </location>
    <ligand>
        <name>ATP</name>
        <dbReference type="ChEBI" id="CHEBI:30616"/>
    </ligand>
</feature>
<keyword evidence="9 11" id="KW-0460">Magnesium</keyword>
<feature type="binding site" evidence="11">
    <location>
        <position position="168"/>
    </location>
    <ligand>
        <name>ATP</name>
        <dbReference type="ChEBI" id="CHEBI:30616"/>
    </ligand>
</feature>
<keyword evidence="13" id="KW-1185">Reference proteome</keyword>
<dbReference type="EC" id="2.7.1.50" evidence="11"/>
<evidence type="ECO:0000256" key="5">
    <source>
        <dbReference type="ARBA" id="ARBA00022723"/>
    </source>
</evidence>
<dbReference type="RefSeq" id="WP_062411539.1">
    <property type="nucleotide sequence ID" value="NZ_JAJCIO010000007.1"/>
</dbReference>
<dbReference type="CDD" id="cd01170">
    <property type="entry name" value="THZ_kinase"/>
    <property type="match status" value="1"/>
</dbReference>
<comment type="similarity">
    <text evidence="11">Belongs to the Thz kinase family.</text>
</comment>
<dbReference type="GO" id="GO:0004417">
    <property type="term" value="F:hydroxyethylthiazole kinase activity"/>
    <property type="evidence" value="ECO:0007669"/>
    <property type="project" value="UniProtKB-EC"/>
</dbReference>
<sequence length="272" mass="28082">MIILEEVGSKLTALRRERPLIHHITNFVTMDDCANATLAIGASPTMTNSVEEVAEMAGAAKALVLNLGTLQQWTLEAMVLAGKAAAANGVPIIFDPVGAGGTTFRTQAALRLVQELPLSVIRGNAAEITCLANHQSGQNLGVDSLVRPVDSALAADLAQKLATTIAITGAVDIISDGTRTATVHNGCPMLTYVSGTGCMTSSLIGSFAAVSDAFTAAVSGVTAMGIGGELAMERGGSAGPGSFHALLFDAFYSLNDRMLQQYGKVLITDEQC</sequence>